<keyword evidence="1" id="KW-0238">DNA-binding</keyword>
<evidence type="ECO:0000313" key="4">
    <source>
        <dbReference type="Proteomes" id="UP000016600"/>
    </source>
</evidence>
<dbReference type="EMBL" id="AWET01000007">
    <property type="protein sequence ID" value="ERK03855.1"/>
    <property type="molecule type" value="Genomic_DNA"/>
</dbReference>
<protein>
    <recommendedName>
        <fullName evidence="2">HU domain-containing protein</fullName>
    </recommendedName>
</protein>
<dbReference type="GO" id="GO:0003677">
    <property type="term" value="F:DNA binding"/>
    <property type="evidence" value="ECO:0007669"/>
    <property type="project" value="UniProtKB-KW"/>
</dbReference>
<dbReference type="RefSeq" id="WP_021582971.1">
    <property type="nucleotide sequence ID" value="NZ_AWET01000007.1"/>
</dbReference>
<reference evidence="3 4" key="1">
    <citation type="submission" date="2013-08" db="EMBL/GenBank/DDBJ databases">
        <authorList>
            <person name="Durkin A.S."/>
            <person name="Haft D.R."/>
            <person name="McCorrison J."/>
            <person name="Torralba M."/>
            <person name="Gillis M."/>
            <person name="Haft D.H."/>
            <person name="Methe B."/>
            <person name="Sutton G."/>
            <person name="Nelson K.E."/>
        </authorList>
    </citation>
    <scope>NUCLEOTIDE SEQUENCE [LARGE SCALE GENOMIC DNA]</scope>
    <source>
        <strain evidence="3 4">F0068</strain>
    </source>
</reference>
<gene>
    <name evidence="3" type="ORF">HMPREF1218_0266</name>
</gene>
<organism evidence="3 4">
    <name type="scientific">Hoylesella pleuritidis F0068</name>
    <dbReference type="NCBI Taxonomy" id="1081904"/>
    <lineage>
        <taxon>Bacteria</taxon>
        <taxon>Pseudomonadati</taxon>
        <taxon>Bacteroidota</taxon>
        <taxon>Bacteroidia</taxon>
        <taxon>Bacteroidales</taxon>
        <taxon>Prevotellaceae</taxon>
        <taxon>Hoylesella</taxon>
    </lineage>
</organism>
<dbReference type="PATRIC" id="fig|1081904.3.peg.239"/>
<dbReference type="Proteomes" id="UP000016600">
    <property type="component" value="Unassembled WGS sequence"/>
</dbReference>
<dbReference type="AlphaFoldDB" id="U2MQC4"/>
<dbReference type="Pfam" id="PF18291">
    <property type="entry name" value="HU-HIG"/>
    <property type="match status" value="1"/>
</dbReference>
<dbReference type="InterPro" id="IPR041607">
    <property type="entry name" value="HU-HIG"/>
</dbReference>
<sequence>MAVPYKLLKTGGKLPHNKDLRAVIDEYETVGLRQMGVHIERATAMTIADLVGMVEALKYEMVMQLKCGNCVHLPGLGYFSLSVKGEVYQDPRSHKFRLLNPQVRTVRFRPEKQLLTELSDTQFENRTNLCEPHTTPTDKEIDAALDQLFASSSFIVVDDLPSVLHICRSVAYRIARRLEAEGKLRNVGSPRRKIFVRGGGMSTKLITD</sequence>
<proteinExistence type="predicted"/>
<accession>U2MQC4</accession>
<comment type="caution">
    <text evidence="3">The sequence shown here is derived from an EMBL/GenBank/DDBJ whole genome shotgun (WGS) entry which is preliminary data.</text>
</comment>
<dbReference type="InterPro" id="IPR010992">
    <property type="entry name" value="IHF-like_DNA-bd_dom_sf"/>
</dbReference>
<evidence type="ECO:0000313" key="3">
    <source>
        <dbReference type="EMBL" id="ERK03855.1"/>
    </source>
</evidence>
<evidence type="ECO:0000256" key="1">
    <source>
        <dbReference type="ARBA" id="ARBA00023125"/>
    </source>
</evidence>
<name>U2MQC4_9BACT</name>
<dbReference type="SUPFAM" id="SSF47729">
    <property type="entry name" value="IHF-like DNA-binding proteins"/>
    <property type="match status" value="1"/>
</dbReference>
<keyword evidence="4" id="KW-1185">Reference proteome</keyword>
<evidence type="ECO:0000259" key="2">
    <source>
        <dbReference type="Pfam" id="PF18291"/>
    </source>
</evidence>
<feature type="domain" description="HU" evidence="2">
    <location>
        <begin position="1"/>
        <end position="125"/>
    </location>
</feature>